<evidence type="ECO:0000256" key="2">
    <source>
        <dbReference type="SAM" id="SignalP"/>
    </source>
</evidence>
<dbReference type="RefSeq" id="WP_057941334.1">
    <property type="nucleotide sequence ID" value="NZ_CP011131.1"/>
</dbReference>
<evidence type="ECO:0008006" key="5">
    <source>
        <dbReference type="Google" id="ProtNLM"/>
    </source>
</evidence>
<keyword evidence="4" id="KW-1185">Reference proteome</keyword>
<protein>
    <recommendedName>
        <fullName evidence="5">Secreted protein</fullName>
    </recommendedName>
</protein>
<organism evidence="3 4">
    <name type="scientific">Lysobacter gummosus</name>
    <dbReference type="NCBI Taxonomy" id="262324"/>
    <lineage>
        <taxon>Bacteria</taxon>
        <taxon>Pseudomonadati</taxon>
        <taxon>Pseudomonadota</taxon>
        <taxon>Gammaproteobacteria</taxon>
        <taxon>Lysobacterales</taxon>
        <taxon>Lysobacteraceae</taxon>
        <taxon>Lysobacter</taxon>
    </lineage>
</organism>
<name>A0ABY3XBV4_9GAMM</name>
<evidence type="ECO:0000313" key="3">
    <source>
        <dbReference type="EMBL" id="UNP30049.1"/>
    </source>
</evidence>
<gene>
    <name evidence="3" type="ORF">MOV92_01810</name>
</gene>
<sequence>MKRLPPSPRRKSPALPLLAALILAAPALSAQTIDQRYDPANVNNNMRNIANPQFQRRMTQSAQSVAESLVGRPANATDQRILGQFTEQQTRLLQQMQNAANAMPDTGAGAAYNRPSTGYGNDMQFATPEERYLYEERARAREESSRSSYRQNSDYPQGAYPSNGYRQNNGYPGNASPYDDYQNNGYPQQGARSSTGQALGGAVLLDLTNAAIQRATQPKIIYRQAPPPPHR</sequence>
<feature type="compositionally biased region" description="Polar residues" evidence="1">
    <location>
        <begin position="181"/>
        <end position="195"/>
    </location>
</feature>
<keyword evidence="2" id="KW-0732">Signal</keyword>
<feature type="chain" id="PRO_5045935701" description="Secreted protein" evidence="2">
    <location>
        <begin position="31"/>
        <end position="231"/>
    </location>
</feature>
<evidence type="ECO:0000256" key="1">
    <source>
        <dbReference type="SAM" id="MobiDB-lite"/>
    </source>
</evidence>
<dbReference type="EMBL" id="CP093547">
    <property type="protein sequence ID" value="UNP30049.1"/>
    <property type="molecule type" value="Genomic_DNA"/>
</dbReference>
<proteinExistence type="predicted"/>
<feature type="region of interest" description="Disordered" evidence="1">
    <location>
        <begin position="137"/>
        <end position="195"/>
    </location>
</feature>
<accession>A0ABY3XBV4</accession>
<reference evidence="3 4" key="1">
    <citation type="submission" date="2022-03" db="EMBL/GenBank/DDBJ databases">
        <title>Complete genome sequence of Lysobacter capsici VKM B-2533 and Lysobacter gummosus 10.1.1, promising sources of lytic agents.</title>
        <authorList>
            <person name="Tarlachkov S.V."/>
            <person name="Kudryakova I.V."/>
            <person name="Afoshin A.S."/>
            <person name="Leontyevskaya E.A."/>
            <person name="Leontyevskaya N.V."/>
        </authorList>
    </citation>
    <scope>NUCLEOTIDE SEQUENCE [LARGE SCALE GENOMIC DNA]</scope>
    <source>
        <strain evidence="3 4">10.1.1</strain>
    </source>
</reference>
<evidence type="ECO:0000313" key="4">
    <source>
        <dbReference type="Proteomes" id="UP000829194"/>
    </source>
</evidence>
<feature type="signal peptide" evidence="2">
    <location>
        <begin position="1"/>
        <end position="30"/>
    </location>
</feature>
<dbReference type="Proteomes" id="UP000829194">
    <property type="component" value="Chromosome"/>
</dbReference>